<dbReference type="GO" id="GO:0030288">
    <property type="term" value="C:outer membrane-bounded periplasmic space"/>
    <property type="evidence" value="ECO:0007669"/>
    <property type="project" value="TreeGrafter"/>
</dbReference>
<keyword evidence="4" id="KW-0732">Signal</keyword>
<protein>
    <recommendedName>
        <fullName evidence="2">N-acetylmuramoyl-L-alanine amidase</fullName>
        <ecNumber evidence="2">3.5.1.28</ecNumber>
    </recommendedName>
</protein>
<evidence type="ECO:0000313" key="7">
    <source>
        <dbReference type="Proteomes" id="UP001220610"/>
    </source>
</evidence>
<evidence type="ECO:0000256" key="1">
    <source>
        <dbReference type="ARBA" id="ARBA00001561"/>
    </source>
</evidence>
<dbReference type="SMART" id="SM00646">
    <property type="entry name" value="Ami_3"/>
    <property type="match status" value="1"/>
</dbReference>
<dbReference type="SUPFAM" id="SSF53187">
    <property type="entry name" value="Zn-dependent exopeptidases"/>
    <property type="match status" value="1"/>
</dbReference>
<dbReference type="Pfam" id="PF01520">
    <property type="entry name" value="Amidase_3"/>
    <property type="match status" value="1"/>
</dbReference>
<feature type="chain" id="PRO_5042584431" description="N-acetylmuramoyl-L-alanine amidase" evidence="4">
    <location>
        <begin position="27"/>
        <end position="300"/>
    </location>
</feature>
<feature type="domain" description="MurNAc-LAA" evidence="5">
    <location>
        <begin position="97"/>
        <end position="291"/>
    </location>
</feature>
<keyword evidence="3" id="KW-0378">Hydrolase</keyword>
<evidence type="ECO:0000256" key="2">
    <source>
        <dbReference type="ARBA" id="ARBA00011901"/>
    </source>
</evidence>
<accession>A0AAJ5WUN2</accession>
<dbReference type="AlphaFoldDB" id="A0AAJ5WUN2"/>
<dbReference type="InterPro" id="IPR050695">
    <property type="entry name" value="N-acetylmuramoyl_amidase_3"/>
</dbReference>
<organism evidence="6 7">
    <name type="scientific">Candidatus Pseudobacter hemicellulosilyticus</name>
    <dbReference type="NCBI Taxonomy" id="3121375"/>
    <lineage>
        <taxon>Bacteria</taxon>
        <taxon>Pseudomonadati</taxon>
        <taxon>Bacteroidota</taxon>
        <taxon>Chitinophagia</taxon>
        <taxon>Chitinophagales</taxon>
        <taxon>Chitinophagaceae</taxon>
        <taxon>Pseudobacter</taxon>
    </lineage>
</organism>
<dbReference type="EC" id="3.5.1.28" evidence="2"/>
<dbReference type="GO" id="GO:0009253">
    <property type="term" value="P:peptidoglycan catabolic process"/>
    <property type="evidence" value="ECO:0007669"/>
    <property type="project" value="InterPro"/>
</dbReference>
<comment type="catalytic activity">
    <reaction evidence="1">
        <text>Hydrolyzes the link between N-acetylmuramoyl residues and L-amino acid residues in certain cell-wall glycopeptides.</text>
        <dbReference type="EC" id="3.5.1.28"/>
    </reaction>
</comment>
<evidence type="ECO:0000256" key="3">
    <source>
        <dbReference type="ARBA" id="ARBA00022801"/>
    </source>
</evidence>
<dbReference type="PANTHER" id="PTHR30404">
    <property type="entry name" value="N-ACETYLMURAMOYL-L-ALANINE AMIDASE"/>
    <property type="match status" value="1"/>
</dbReference>
<reference evidence="6" key="1">
    <citation type="submission" date="2023-03" db="EMBL/GenBank/DDBJ databases">
        <title>Andean soil-derived lignocellulolytic bacterial consortium as a source of novel taxa and putative plastic-active enzymes.</title>
        <authorList>
            <person name="Diaz-Garcia L."/>
            <person name="Chuvochina M."/>
            <person name="Feuerriegel G."/>
            <person name="Bunk B."/>
            <person name="Sproer C."/>
            <person name="Streit W.R."/>
            <person name="Rodriguez L.M."/>
            <person name="Overmann J."/>
            <person name="Jimenez D.J."/>
        </authorList>
    </citation>
    <scope>NUCLEOTIDE SEQUENCE</scope>
    <source>
        <strain evidence="6">MAG 7</strain>
    </source>
</reference>
<evidence type="ECO:0000256" key="4">
    <source>
        <dbReference type="SAM" id="SignalP"/>
    </source>
</evidence>
<dbReference type="PANTHER" id="PTHR30404:SF0">
    <property type="entry name" value="N-ACETYLMURAMOYL-L-ALANINE AMIDASE AMIC"/>
    <property type="match status" value="1"/>
</dbReference>
<dbReference type="Gene3D" id="3.40.630.40">
    <property type="entry name" value="Zn-dependent exopeptidases"/>
    <property type="match status" value="1"/>
</dbReference>
<dbReference type="CDD" id="cd02696">
    <property type="entry name" value="MurNAc-LAA"/>
    <property type="match status" value="1"/>
</dbReference>
<gene>
    <name evidence="6" type="ORF">P0Y53_19895</name>
</gene>
<dbReference type="EMBL" id="CP119311">
    <property type="protein sequence ID" value="WEK34755.1"/>
    <property type="molecule type" value="Genomic_DNA"/>
</dbReference>
<dbReference type="Proteomes" id="UP001220610">
    <property type="component" value="Chromosome"/>
</dbReference>
<dbReference type="GO" id="GO:0008745">
    <property type="term" value="F:N-acetylmuramoyl-L-alanine amidase activity"/>
    <property type="evidence" value="ECO:0007669"/>
    <property type="project" value="UniProtKB-EC"/>
</dbReference>
<proteinExistence type="predicted"/>
<name>A0AAJ5WUN2_9BACT</name>
<dbReference type="InterPro" id="IPR002508">
    <property type="entry name" value="MurNAc-LAA_cat"/>
</dbReference>
<evidence type="ECO:0000259" key="5">
    <source>
        <dbReference type="SMART" id="SM00646"/>
    </source>
</evidence>
<evidence type="ECO:0000313" key="6">
    <source>
        <dbReference type="EMBL" id="WEK34755.1"/>
    </source>
</evidence>
<feature type="signal peptide" evidence="4">
    <location>
        <begin position="1"/>
        <end position="26"/>
    </location>
</feature>
<sequence length="300" mass="33443">MLIKFFCSLSLLVVATALTSFQPALQQDQQPAVLRTIIVDAGHGGKAIGARGKYSTEKDVCLAIALKLGKKIAHDLPGVKVVYTRTTDAFVDNRVRAEMANAARGDLFISIHANSARQLSQRKITGYRKETYYTGKGKNRKKKTRSVPIYKTYTSENPARGTETYIWAADRTDAKGGFVNEVMSEEEESEEGFSPDLNDPAFKAKSLLWTKRYFDKSLLLANLVEEEFVKGGRSSRGVKQRNNEGIWVLQATGMPSILIETGFISNRKEEDYLNNKVGQEEMASQILKAVKRYKTALGDK</sequence>